<dbReference type="PATRIC" id="fig|47500.8.peg.2089"/>
<feature type="compositionally biased region" description="Basic and acidic residues" evidence="1">
    <location>
        <begin position="225"/>
        <end position="246"/>
    </location>
</feature>
<dbReference type="OrthoDB" id="2967172at2"/>
<dbReference type="InterPro" id="IPR025341">
    <property type="entry name" value="DUF4247"/>
</dbReference>
<protein>
    <submittedName>
        <fullName evidence="3">Lipoprotein</fullName>
    </submittedName>
</protein>
<feature type="compositionally biased region" description="Basic and acidic residues" evidence="1">
    <location>
        <begin position="207"/>
        <end position="218"/>
    </location>
</feature>
<keyword evidence="5" id="KW-1185">Reference proteome</keyword>
<dbReference type="EMBL" id="LGUG01000009">
    <property type="protein sequence ID" value="KON90815.1"/>
    <property type="molecule type" value="Genomic_DNA"/>
</dbReference>
<organism evidence="3 5">
    <name type="scientific">Aneurinibacillus migulanus</name>
    <name type="common">Bacillus migulanus</name>
    <dbReference type="NCBI Taxonomy" id="47500"/>
    <lineage>
        <taxon>Bacteria</taxon>
        <taxon>Bacillati</taxon>
        <taxon>Bacillota</taxon>
        <taxon>Bacilli</taxon>
        <taxon>Bacillales</taxon>
        <taxon>Paenibacillaceae</taxon>
        <taxon>Aneurinibacillus group</taxon>
        <taxon>Aneurinibacillus</taxon>
    </lineage>
</organism>
<dbReference type="PROSITE" id="PS51257">
    <property type="entry name" value="PROKAR_LIPOPROTEIN"/>
    <property type="match status" value="1"/>
</dbReference>
<dbReference type="GeneID" id="42308912"/>
<evidence type="ECO:0000313" key="5">
    <source>
        <dbReference type="Proteomes" id="UP000037269"/>
    </source>
</evidence>
<feature type="region of interest" description="Disordered" evidence="1">
    <location>
        <begin position="158"/>
        <end position="270"/>
    </location>
</feature>
<dbReference type="Pfam" id="PF14042">
    <property type="entry name" value="DUF4247"/>
    <property type="match status" value="1"/>
</dbReference>
<proteinExistence type="predicted"/>
<gene>
    <name evidence="3" type="ORF">AF333_27675</name>
    <name evidence="4" type="ORF">SAMN04487909_11488</name>
</gene>
<evidence type="ECO:0000313" key="3">
    <source>
        <dbReference type="EMBL" id="KON90815.1"/>
    </source>
</evidence>
<keyword evidence="2" id="KW-0732">Signal</keyword>
<evidence type="ECO:0000313" key="4">
    <source>
        <dbReference type="EMBL" id="SDJ25287.1"/>
    </source>
</evidence>
<sequence length="270" mass="30099">MVKRLFTIIKTVLAVVLVASTLAGCTSQAMGSSYPLESVTQDGKQQSRVYRAENKTVPQVAEELSEQKKPKEISKEDNDQMFLVYSDEWYNLQKDPNKPEDTLIEVSNLEFVRQNYNPSFLEGYILASILDDLFDSHKRYGGSYRGYADKDIYKPKTKYHTPTAKERKNLPPITTEGTGSIIKRGDTSSSSSGNTRSSVGSSGSIIKKSDSDTSASKEKRGKIIRSSDEGSSYDKQRTKVKPKDSIFSRPKNNSPPKVKVGGSGKIFKRR</sequence>
<dbReference type="STRING" id="47500.AF333_27675"/>
<dbReference type="Proteomes" id="UP000182836">
    <property type="component" value="Unassembled WGS sequence"/>
</dbReference>
<dbReference type="AlphaFoldDB" id="A0A0D1YHT8"/>
<accession>A0A0D1YHT8</accession>
<feature type="chain" id="PRO_5010414834" evidence="2">
    <location>
        <begin position="32"/>
        <end position="270"/>
    </location>
</feature>
<name>A0A0D1YHT8_ANEMI</name>
<reference evidence="4 6" key="2">
    <citation type="submission" date="2016-10" db="EMBL/GenBank/DDBJ databases">
        <authorList>
            <person name="de Groot N.N."/>
        </authorList>
    </citation>
    <scope>NUCLEOTIDE SEQUENCE [LARGE SCALE GENOMIC DNA]</scope>
    <source>
        <strain evidence="4 6">DSM 2895</strain>
    </source>
</reference>
<reference evidence="3 5" key="1">
    <citation type="submission" date="2015-07" db="EMBL/GenBank/DDBJ databases">
        <title>Fjat-14205 dsm 2895.</title>
        <authorList>
            <person name="Liu B."/>
            <person name="Wang J."/>
            <person name="Zhu Y."/>
            <person name="Liu G."/>
            <person name="Chen Q."/>
            <person name="Chen Z."/>
            <person name="Lan J."/>
            <person name="Che J."/>
            <person name="Ge C."/>
            <person name="Shi H."/>
            <person name="Pan Z."/>
            <person name="Liu X."/>
        </authorList>
    </citation>
    <scope>NUCLEOTIDE SEQUENCE [LARGE SCALE GENOMIC DNA]</scope>
    <source>
        <strain evidence="3 5">DSM 2895</strain>
    </source>
</reference>
<feature type="compositionally biased region" description="Low complexity" evidence="1">
    <location>
        <begin position="187"/>
        <end position="206"/>
    </location>
</feature>
<dbReference type="Proteomes" id="UP000037269">
    <property type="component" value="Unassembled WGS sequence"/>
</dbReference>
<feature type="signal peptide" evidence="2">
    <location>
        <begin position="1"/>
        <end position="31"/>
    </location>
</feature>
<evidence type="ECO:0000256" key="2">
    <source>
        <dbReference type="SAM" id="SignalP"/>
    </source>
</evidence>
<dbReference type="EMBL" id="FNED01000014">
    <property type="protein sequence ID" value="SDJ25287.1"/>
    <property type="molecule type" value="Genomic_DNA"/>
</dbReference>
<keyword evidence="3" id="KW-0449">Lipoprotein</keyword>
<dbReference type="RefSeq" id="WP_043064345.1">
    <property type="nucleotide sequence ID" value="NZ_BJOA01000064.1"/>
</dbReference>
<evidence type="ECO:0000256" key="1">
    <source>
        <dbReference type="SAM" id="MobiDB-lite"/>
    </source>
</evidence>
<evidence type="ECO:0000313" key="6">
    <source>
        <dbReference type="Proteomes" id="UP000182836"/>
    </source>
</evidence>